<evidence type="ECO:0000256" key="1">
    <source>
        <dbReference type="SAM" id="SignalP"/>
    </source>
</evidence>
<dbReference type="Proteomes" id="UP001283361">
    <property type="component" value="Unassembled WGS sequence"/>
</dbReference>
<keyword evidence="1" id="KW-0732">Signal</keyword>
<accession>A0AAE1ASP2</accession>
<dbReference type="AlphaFoldDB" id="A0AAE1ASP2"/>
<reference evidence="2" key="1">
    <citation type="journal article" date="2023" name="G3 (Bethesda)">
        <title>A reference genome for the long-term kleptoplast-retaining sea slug Elysia crispata morphotype clarki.</title>
        <authorList>
            <person name="Eastman K.E."/>
            <person name="Pendleton A.L."/>
            <person name="Shaikh M.A."/>
            <person name="Suttiyut T."/>
            <person name="Ogas R."/>
            <person name="Tomko P."/>
            <person name="Gavelis G."/>
            <person name="Widhalm J.R."/>
            <person name="Wisecaver J.H."/>
        </authorList>
    </citation>
    <scope>NUCLEOTIDE SEQUENCE</scope>
    <source>
        <strain evidence="2">ECLA1</strain>
    </source>
</reference>
<keyword evidence="3" id="KW-1185">Reference proteome</keyword>
<gene>
    <name evidence="2" type="ORF">RRG08_014745</name>
</gene>
<protein>
    <recommendedName>
        <fullName evidence="4">Secreted protein</fullName>
    </recommendedName>
</protein>
<proteinExistence type="predicted"/>
<comment type="caution">
    <text evidence="2">The sequence shown here is derived from an EMBL/GenBank/DDBJ whole genome shotgun (WGS) entry which is preliminary data.</text>
</comment>
<name>A0AAE1ASP2_9GAST</name>
<organism evidence="2 3">
    <name type="scientific">Elysia crispata</name>
    <name type="common">lettuce slug</name>
    <dbReference type="NCBI Taxonomy" id="231223"/>
    <lineage>
        <taxon>Eukaryota</taxon>
        <taxon>Metazoa</taxon>
        <taxon>Spiralia</taxon>
        <taxon>Lophotrochozoa</taxon>
        <taxon>Mollusca</taxon>
        <taxon>Gastropoda</taxon>
        <taxon>Heterobranchia</taxon>
        <taxon>Euthyneura</taxon>
        <taxon>Panpulmonata</taxon>
        <taxon>Sacoglossa</taxon>
        <taxon>Placobranchoidea</taxon>
        <taxon>Plakobranchidae</taxon>
        <taxon>Elysia</taxon>
    </lineage>
</organism>
<evidence type="ECO:0000313" key="2">
    <source>
        <dbReference type="EMBL" id="KAK3793267.1"/>
    </source>
</evidence>
<evidence type="ECO:0008006" key="4">
    <source>
        <dbReference type="Google" id="ProtNLM"/>
    </source>
</evidence>
<feature type="signal peptide" evidence="1">
    <location>
        <begin position="1"/>
        <end position="22"/>
    </location>
</feature>
<feature type="chain" id="PRO_5042170788" description="Secreted protein" evidence="1">
    <location>
        <begin position="23"/>
        <end position="90"/>
    </location>
</feature>
<evidence type="ECO:0000313" key="3">
    <source>
        <dbReference type="Proteomes" id="UP001283361"/>
    </source>
</evidence>
<dbReference type="EMBL" id="JAWDGP010001264">
    <property type="protein sequence ID" value="KAK3793267.1"/>
    <property type="molecule type" value="Genomic_DNA"/>
</dbReference>
<sequence length="90" mass="9932">MRSLVRLTAMFFCHLVQPISRAKSNSAYSETLCSDGAAIFNDRVVSSLHCKGHPLPVSVRGPRVTWTSLEMRNDDLIDLAHSGFSWPGGE</sequence>